<gene>
    <name evidence="1" type="ORF">S12H4_47677</name>
</gene>
<name>X1U4D2_9ZZZZ</name>
<reference evidence="1" key="1">
    <citation type="journal article" date="2014" name="Front. Microbiol.">
        <title>High frequency of phylogenetically diverse reductive dehalogenase-homologous genes in deep subseafloor sedimentary metagenomes.</title>
        <authorList>
            <person name="Kawai M."/>
            <person name="Futagami T."/>
            <person name="Toyoda A."/>
            <person name="Takaki Y."/>
            <person name="Nishi S."/>
            <person name="Hori S."/>
            <person name="Arai W."/>
            <person name="Tsubouchi T."/>
            <person name="Morono Y."/>
            <person name="Uchiyama I."/>
            <person name="Ito T."/>
            <person name="Fujiyama A."/>
            <person name="Inagaki F."/>
            <person name="Takami H."/>
        </authorList>
    </citation>
    <scope>NUCLEOTIDE SEQUENCE</scope>
    <source>
        <strain evidence="1">Expedition CK06-06</strain>
    </source>
</reference>
<organism evidence="1">
    <name type="scientific">marine sediment metagenome</name>
    <dbReference type="NCBI Taxonomy" id="412755"/>
    <lineage>
        <taxon>unclassified sequences</taxon>
        <taxon>metagenomes</taxon>
        <taxon>ecological metagenomes</taxon>
    </lineage>
</organism>
<comment type="caution">
    <text evidence="1">The sequence shown here is derived from an EMBL/GenBank/DDBJ whole genome shotgun (WGS) entry which is preliminary data.</text>
</comment>
<dbReference type="AlphaFoldDB" id="X1U4D2"/>
<evidence type="ECO:0000313" key="1">
    <source>
        <dbReference type="EMBL" id="GAJ12433.1"/>
    </source>
</evidence>
<sequence>METLMTDAGGNCVFAGSWQSGSFTMEAIHQVSQDKYKVRLDCHDDGTYDSEVEIE</sequence>
<dbReference type="EMBL" id="BARW01029710">
    <property type="protein sequence ID" value="GAJ12433.1"/>
    <property type="molecule type" value="Genomic_DNA"/>
</dbReference>
<protein>
    <submittedName>
        <fullName evidence="1">Uncharacterized protein</fullName>
    </submittedName>
</protein>
<proteinExistence type="predicted"/>
<accession>X1U4D2</accession>